<dbReference type="PANTHER" id="PTHR21092">
    <property type="entry name" value="NICASTRIN"/>
    <property type="match status" value="1"/>
</dbReference>
<reference evidence="13" key="1">
    <citation type="submission" date="2021-07" db="EMBL/GenBank/DDBJ databases">
        <title>Draft genome of Mortierella alpina, strain LL118, isolated from an aspen leaf litter sample.</title>
        <authorList>
            <person name="Yang S."/>
            <person name="Vinatzer B.A."/>
        </authorList>
    </citation>
    <scope>NUCLEOTIDE SEQUENCE</scope>
    <source>
        <strain evidence="13">LL118</strain>
    </source>
</reference>
<dbReference type="PANTHER" id="PTHR21092:SF0">
    <property type="entry name" value="NICASTRIN"/>
    <property type="match status" value="1"/>
</dbReference>
<dbReference type="GO" id="GO:0005886">
    <property type="term" value="C:plasma membrane"/>
    <property type="evidence" value="ECO:0007669"/>
    <property type="project" value="TreeGrafter"/>
</dbReference>
<gene>
    <name evidence="13" type="ORF">KVV02_006078</name>
</gene>
<dbReference type="InterPro" id="IPR008710">
    <property type="entry name" value="Nicastrin"/>
</dbReference>
<feature type="compositionally biased region" description="Low complexity" evidence="10">
    <location>
        <begin position="412"/>
        <end position="422"/>
    </location>
</feature>
<keyword evidence="4 11" id="KW-0812">Transmembrane</keyword>
<protein>
    <recommendedName>
        <fullName evidence="3">Nicastrin</fullName>
    </recommendedName>
</protein>
<feature type="transmembrane region" description="Helical" evidence="11">
    <location>
        <begin position="678"/>
        <end position="695"/>
    </location>
</feature>
<dbReference type="Pfam" id="PF18266">
    <property type="entry name" value="Ncstrn_small"/>
    <property type="match status" value="1"/>
</dbReference>
<organism evidence="13 14">
    <name type="scientific">Mortierella alpina</name>
    <name type="common">Oleaginous fungus</name>
    <name type="synonym">Mortierella renispora</name>
    <dbReference type="NCBI Taxonomy" id="64518"/>
    <lineage>
        <taxon>Eukaryota</taxon>
        <taxon>Fungi</taxon>
        <taxon>Fungi incertae sedis</taxon>
        <taxon>Mucoromycota</taxon>
        <taxon>Mortierellomycotina</taxon>
        <taxon>Mortierellomycetes</taxon>
        <taxon>Mortierellales</taxon>
        <taxon>Mortierellaceae</taxon>
        <taxon>Mortierella</taxon>
    </lineage>
</organism>
<dbReference type="GO" id="GO:0016485">
    <property type="term" value="P:protein processing"/>
    <property type="evidence" value="ECO:0007669"/>
    <property type="project" value="InterPro"/>
</dbReference>
<sequence length="706" mass="75707">MSSCQPRVRLPLLTTIAHCFHTVYSLTQAQDAYDIIYNDVGSLPCVRLLNATGFIGCQSISAATGVLYRTDSQDEIQQFASNNDLGNKYTVIMPHWLLTSPNIQLLKSSDKLGAIIAVINGTDPVYSPAVRPANAPSPDSTCPNCEFGLYAGAATQYQWNPTGTGLLYEQFDFPIYALNTMDARNTMSYNAVMQAAGINKFRGYTSYPLKALQFNAFMWAAQDTGACLRKKWCTPVGGASVWATPSTNISFTDNKPIVVVSAAIDSRSLFHDLTIGVESSLTGMVTVLAVAEALSRSTIPLDTMPKHILYTLFTGEAWGFSGSQRFVQDITSRVQCTKPAASGPGCAFPFYPDFAFQSINPDKIEAILEAGQVGSIGSAPGGSGLFAHVDNIQSGLSAALVKQVVQMGSGTGNNTAAAPGGTVPVQSADSDGVQRGLPPSSAMSFLKARANIPTVVLTGYQKQMSPLTSQDTDDSWDPVTTGNSIAQAASVISKTAWLQAQGLNDTALMTEAQQQAIGSISVDPQLIQDLLYCLARNYSCPLVDRYLNVTANPNAPTRLPHYTGTLYSQSQPYPIFVWNFLANMTRHKAFNSTAPPVVGCSSKPGLVNCASNEYCVGDQCVLSLTRYHDSYGTGLAMGEEGGYYIKDASKPVWVESTWNDIGLRLFDVTSPGAQKAELAMGIVLTLVSAGVVWYARKYVAKTLKVD</sequence>
<evidence type="ECO:0000256" key="4">
    <source>
        <dbReference type="ARBA" id="ARBA00022692"/>
    </source>
</evidence>
<keyword evidence="5" id="KW-0732">Signal</keyword>
<keyword evidence="9" id="KW-0325">Glycoprotein</keyword>
<evidence type="ECO:0000313" key="13">
    <source>
        <dbReference type="EMBL" id="KAG9324484.1"/>
    </source>
</evidence>
<comment type="subcellular location">
    <subcellularLocation>
        <location evidence="1">Membrane</location>
        <topology evidence="1">Single-pass type I membrane protein</topology>
    </subcellularLocation>
</comment>
<evidence type="ECO:0000256" key="5">
    <source>
        <dbReference type="ARBA" id="ARBA00022729"/>
    </source>
</evidence>
<evidence type="ECO:0000256" key="9">
    <source>
        <dbReference type="ARBA" id="ARBA00023180"/>
    </source>
</evidence>
<feature type="region of interest" description="Disordered" evidence="10">
    <location>
        <begin position="412"/>
        <end position="437"/>
    </location>
</feature>
<evidence type="ECO:0000259" key="12">
    <source>
        <dbReference type="Pfam" id="PF18266"/>
    </source>
</evidence>
<comment type="caution">
    <text evidence="13">The sequence shown here is derived from an EMBL/GenBank/DDBJ whole genome shotgun (WGS) entry which is preliminary data.</text>
</comment>
<accession>A0A9P8A5U3</accession>
<comment type="similarity">
    <text evidence="2">Belongs to the nicastrin family.</text>
</comment>
<keyword evidence="7 11" id="KW-1133">Transmembrane helix</keyword>
<evidence type="ECO:0000256" key="2">
    <source>
        <dbReference type="ARBA" id="ARBA00007717"/>
    </source>
</evidence>
<name>A0A9P8A5U3_MORAP</name>
<keyword evidence="6" id="KW-0914">Notch signaling pathway</keyword>
<dbReference type="SUPFAM" id="SSF53187">
    <property type="entry name" value="Zn-dependent exopeptidases"/>
    <property type="match status" value="1"/>
</dbReference>
<dbReference type="Pfam" id="PF05450">
    <property type="entry name" value="Nicastrin"/>
    <property type="match status" value="1"/>
</dbReference>
<dbReference type="Gene3D" id="3.40.630.10">
    <property type="entry name" value="Zn peptidases"/>
    <property type="match status" value="1"/>
</dbReference>
<proteinExistence type="inferred from homology"/>
<evidence type="ECO:0000256" key="10">
    <source>
        <dbReference type="SAM" id="MobiDB-lite"/>
    </source>
</evidence>
<evidence type="ECO:0000256" key="3">
    <source>
        <dbReference type="ARBA" id="ARBA00015303"/>
    </source>
</evidence>
<evidence type="ECO:0000256" key="7">
    <source>
        <dbReference type="ARBA" id="ARBA00022989"/>
    </source>
</evidence>
<evidence type="ECO:0000313" key="14">
    <source>
        <dbReference type="Proteomes" id="UP000717515"/>
    </source>
</evidence>
<evidence type="ECO:0000256" key="8">
    <source>
        <dbReference type="ARBA" id="ARBA00023136"/>
    </source>
</evidence>
<keyword evidence="8 11" id="KW-0472">Membrane</keyword>
<evidence type="ECO:0000256" key="11">
    <source>
        <dbReference type="SAM" id="Phobius"/>
    </source>
</evidence>
<evidence type="ECO:0000256" key="1">
    <source>
        <dbReference type="ARBA" id="ARBA00004479"/>
    </source>
</evidence>
<dbReference type="InterPro" id="IPR041084">
    <property type="entry name" value="Ncstrn_small"/>
</dbReference>
<evidence type="ECO:0000256" key="6">
    <source>
        <dbReference type="ARBA" id="ARBA00022976"/>
    </source>
</evidence>
<dbReference type="Proteomes" id="UP000717515">
    <property type="component" value="Unassembled WGS sequence"/>
</dbReference>
<feature type="domain" description="Nicastrin small lobe" evidence="12">
    <location>
        <begin position="44"/>
        <end position="220"/>
    </location>
</feature>
<dbReference type="EMBL" id="JAIFTL010000065">
    <property type="protein sequence ID" value="KAG9324484.1"/>
    <property type="molecule type" value="Genomic_DNA"/>
</dbReference>
<dbReference type="AlphaFoldDB" id="A0A9P8A5U3"/>